<protein>
    <submittedName>
        <fullName evidence="2">Uncharacterized protein</fullName>
    </submittedName>
</protein>
<gene>
    <name evidence="2" type="ORF">GCM10009539_04870</name>
</gene>
<name>A0ABN0TIS0_9ACTN</name>
<dbReference type="Proteomes" id="UP001500967">
    <property type="component" value="Unassembled WGS sequence"/>
</dbReference>
<evidence type="ECO:0000313" key="3">
    <source>
        <dbReference type="Proteomes" id="UP001500967"/>
    </source>
</evidence>
<dbReference type="EMBL" id="BAAAGX010000003">
    <property type="protein sequence ID" value="GAA0222686.1"/>
    <property type="molecule type" value="Genomic_DNA"/>
</dbReference>
<proteinExistence type="predicted"/>
<organism evidence="2 3">
    <name type="scientific">Cryptosporangium japonicum</name>
    <dbReference type="NCBI Taxonomy" id="80872"/>
    <lineage>
        <taxon>Bacteria</taxon>
        <taxon>Bacillati</taxon>
        <taxon>Actinomycetota</taxon>
        <taxon>Actinomycetes</taxon>
        <taxon>Cryptosporangiales</taxon>
        <taxon>Cryptosporangiaceae</taxon>
        <taxon>Cryptosporangium</taxon>
    </lineage>
</organism>
<keyword evidence="3" id="KW-1185">Reference proteome</keyword>
<feature type="region of interest" description="Disordered" evidence="1">
    <location>
        <begin position="1"/>
        <end position="37"/>
    </location>
</feature>
<evidence type="ECO:0000313" key="2">
    <source>
        <dbReference type="EMBL" id="GAA0222686.1"/>
    </source>
</evidence>
<sequence length="120" mass="13324">MLRRDYELHKKSRDESIDDQNSSRSAPGSTPASGSRRWWRPARISCASTLRRLLRLAETATASGIWPARARISSRSGSAEVRSAFPADRKASATAVEVSHQSFLRNGAEVRLRDRLTDGN</sequence>
<comment type="caution">
    <text evidence="2">The sequence shown here is derived from an EMBL/GenBank/DDBJ whole genome shotgun (WGS) entry which is preliminary data.</text>
</comment>
<evidence type="ECO:0000256" key="1">
    <source>
        <dbReference type="SAM" id="MobiDB-lite"/>
    </source>
</evidence>
<feature type="compositionally biased region" description="Polar residues" evidence="1">
    <location>
        <begin position="19"/>
        <end position="33"/>
    </location>
</feature>
<accession>A0ABN0TIS0</accession>
<feature type="compositionally biased region" description="Basic and acidic residues" evidence="1">
    <location>
        <begin position="1"/>
        <end position="15"/>
    </location>
</feature>
<reference evidence="2 3" key="1">
    <citation type="journal article" date="2019" name="Int. J. Syst. Evol. Microbiol.">
        <title>The Global Catalogue of Microorganisms (GCM) 10K type strain sequencing project: providing services to taxonomists for standard genome sequencing and annotation.</title>
        <authorList>
            <consortium name="The Broad Institute Genomics Platform"/>
            <consortium name="The Broad Institute Genome Sequencing Center for Infectious Disease"/>
            <person name="Wu L."/>
            <person name="Ma J."/>
        </authorList>
    </citation>
    <scope>NUCLEOTIDE SEQUENCE [LARGE SCALE GENOMIC DNA]</scope>
    <source>
        <strain evidence="2 3">JCM 10425</strain>
    </source>
</reference>